<protein>
    <submittedName>
        <fullName evidence="5">TIM barrel protein</fullName>
    </submittedName>
</protein>
<feature type="active site" description="Proton donor/acceptor" evidence="3">
    <location>
        <position position="143"/>
    </location>
</feature>
<dbReference type="Proteomes" id="UP000476064">
    <property type="component" value="Chromosome"/>
</dbReference>
<feature type="domain" description="Xylose isomerase-like TIM barrel" evidence="4">
    <location>
        <begin position="23"/>
        <end position="254"/>
    </location>
</feature>
<keyword evidence="6" id="KW-1185">Reference proteome</keyword>
<dbReference type="GO" id="GO:0016853">
    <property type="term" value="F:isomerase activity"/>
    <property type="evidence" value="ECO:0007669"/>
    <property type="project" value="UniProtKB-KW"/>
</dbReference>
<comment type="similarity">
    <text evidence="2">Belongs to the hyi family.</text>
</comment>
<dbReference type="KEGG" id="plyc:GXP70_15285"/>
<dbReference type="PIRSF" id="PIRSF006241">
    <property type="entry name" value="HyI"/>
    <property type="match status" value="1"/>
</dbReference>
<evidence type="ECO:0000256" key="2">
    <source>
        <dbReference type="PIRNR" id="PIRNR006241"/>
    </source>
</evidence>
<sequence length="264" mass="29703">MLRFAAHLEMNFGKEVSFADRWHAAADSGFAGCEFVWRQHEWQEVQDLRKARPLQVSCMGGTTGFQTGGGRPLLTRPEDREWLARDVRTAVDYAQRTACPRLIFVPGNLQPGWSIERHRKEAVESLRAIVPIVEEAGVTVVLEPLNSKADHPGIYCDSSAEAMRIVEQVGSRNVKLLYDIYHMQIMEGSLIETIRKHHDLIGYYHVAKVPGRHEPLGGEVNLPPVLEAIAETGYDGFIGLEYSPERSAEEAYRSVKAAYPAYLR</sequence>
<dbReference type="AlphaFoldDB" id="A0A6C0G6H8"/>
<evidence type="ECO:0000259" key="4">
    <source>
        <dbReference type="Pfam" id="PF01261"/>
    </source>
</evidence>
<dbReference type="InterPro" id="IPR026040">
    <property type="entry name" value="HyI-like"/>
</dbReference>
<organism evidence="5 6">
    <name type="scientific">Paenibacillus lycopersici</name>
    <dbReference type="NCBI Taxonomy" id="2704462"/>
    <lineage>
        <taxon>Bacteria</taxon>
        <taxon>Bacillati</taxon>
        <taxon>Bacillota</taxon>
        <taxon>Bacilli</taxon>
        <taxon>Bacillales</taxon>
        <taxon>Paenibacillaceae</taxon>
        <taxon>Paenibacillus</taxon>
    </lineage>
</organism>
<dbReference type="RefSeq" id="WP_162357624.1">
    <property type="nucleotide sequence ID" value="NZ_CP048209.1"/>
</dbReference>
<accession>A0A6C0G6H8</accession>
<dbReference type="Gene3D" id="3.20.20.150">
    <property type="entry name" value="Divalent-metal-dependent TIM barrel enzymes"/>
    <property type="match status" value="1"/>
</dbReference>
<proteinExistence type="inferred from homology"/>
<evidence type="ECO:0000256" key="3">
    <source>
        <dbReference type="PIRSR" id="PIRSR006241-50"/>
    </source>
</evidence>
<name>A0A6C0G6H8_9BACL</name>
<dbReference type="InterPro" id="IPR050417">
    <property type="entry name" value="Sugar_Epim/Isomerase"/>
</dbReference>
<dbReference type="InterPro" id="IPR036237">
    <property type="entry name" value="Xyl_isomerase-like_sf"/>
</dbReference>
<evidence type="ECO:0000313" key="5">
    <source>
        <dbReference type="EMBL" id="QHT61185.1"/>
    </source>
</evidence>
<gene>
    <name evidence="5" type="ORF">GXP70_15285</name>
</gene>
<feature type="active site" description="Proton donor/acceptor" evidence="3">
    <location>
        <position position="241"/>
    </location>
</feature>
<dbReference type="PANTHER" id="PTHR43489">
    <property type="entry name" value="ISOMERASE"/>
    <property type="match status" value="1"/>
</dbReference>
<dbReference type="Pfam" id="PF01261">
    <property type="entry name" value="AP_endonuc_2"/>
    <property type="match status" value="1"/>
</dbReference>
<dbReference type="SUPFAM" id="SSF51658">
    <property type="entry name" value="Xylose isomerase-like"/>
    <property type="match status" value="1"/>
</dbReference>
<evidence type="ECO:0000256" key="1">
    <source>
        <dbReference type="ARBA" id="ARBA00023235"/>
    </source>
</evidence>
<reference evidence="5 6" key="1">
    <citation type="submission" date="2020-01" db="EMBL/GenBank/DDBJ databases">
        <title>Paenibacillus sp. nov., isolated from tomato rhizosphere.</title>
        <authorList>
            <person name="Weon H.-Y."/>
            <person name="Lee S.A."/>
        </authorList>
    </citation>
    <scope>NUCLEOTIDE SEQUENCE [LARGE SCALE GENOMIC DNA]</scope>
    <source>
        <strain evidence="5 6">12200R-189</strain>
    </source>
</reference>
<dbReference type="InterPro" id="IPR013022">
    <property type="entry name" value="Xyl_isomerase-like_TIM-brl"/>
</dbReference>
<evidence type="ECO:0000313" key="6">
    <source>
        <dbReference type="Proteomes" id="UP000476064"/>
    </source>
</evidence>
<dbReference type="EMBL" id="CP048209">
    <property type="protein sequence ID" value="QHT61185.1"/>
    <property type="molecule type" value="Genomic_DNA"/>
</dbReference>
<keyword evidence="1 2" id="KW-0413">Isomerase</keyword>